<dbReference type="InterPro" id="IPR033697">
    <property type="entry name" value="Ribonuclease_T2_eukaryotic"/>
</dbReference>
<evidence type="ECO:0000313" key="5">
    <source>
        <dbReference type="PIR" id="JE0171"/>
    </source>
</evidence>
<feature type="active site" evidence="3">
    <location>
        <position position="41"/>
    </location>
</feature>
<proteinExistence type="evidence at protein level"/>
<evidence type="ECO:0000256" key="4">
    <source>
        <dbReference type="RuleBase" id="RU004328"/>
    </source>
</evidence>
<dbReference type="Gene3D" id="3.90.730.10">
    <property type="entry name" value="Ribonuclease T2-like"/>
    <property type="match status" value="1"/>
</dbReference>
<dbReference type="Pfam" id="PF00445">
    <property type="entry name" value="Ribonuclease_T2"/>
    <property type="match status" value="1"/>
</dbReference>
<dbReference type="GO" id="GO:0005576">
    <property type="term" value="C:extracellular region"/>
    <property type="evidence" value="ECO:0007669"/>
    <property type="project" value="TreeGrafter"/>
</dbReference>
<sequence length="221" mass="25301">KDTHFDFFVFTQQWPPAVCVEAQAHGHLCSIPSDVKGWVVHGLWPSRKTDRMGPFFCNNTYSFDENKIKPIEAEMRKYWPNLFADSPDLSFWKHEWKKHGTCSLSDKLTPDEFGYFNTALNLFKKYNITSILGHSGVIPNTYTAYEVNDFSTAVENALNIVPVITCIYDKMSKHHYIMQVEICIDKELNAISCPDDHSEASSARNCPASKGIWYPPIIPQD</sequence>
<keyword evidence="2" id="KW-1015">Disulfide bond</keyword>
<dbReference type="InterPro" id="IPR033130">
    <property type="entry name" value="RNase_T2_His_AS_2"/>
</dbReference>
<dbReference type="CDD" id="cd01061">
    <property type="entry name" value="RNase_T2_euk"/>
    <property type="match status" value="1"/>
</dbReference>
<organism evidence="5">
    <name type="scientific">Todarodes pacificus</name>
    <name type="common">Japanese flying squid</name>
    <name type="synonym">Ommastrephes pacificus</name>
    <dbReference type="NCBI Taxonomy" id="6637"/>
    <lineage>
        <taxon>Eukaryota</taxon>
        <taxon>Metazoa</taxon>
        <taxon>Spiralia</taxon>
        <taxon>Lophotrochozoa</taxon>
        <taxon>Mollusca</taxon>
        <taxon>Cephalopoda</taxon>
        <taxon>Coleoidea</taxon>
        <taxon>Decapodiformes</taxon>
        <taxon>Oegopsida</taxon>
        <taxon>Ommastrephidae</taxon>
        <taxon>Todarodes</taxon>
    </lineage>
</organism>
<dbReference type="PROSITE" id="PS00531">
    <property type="entry name" value="RNASE_T2_2"/>
    <property type="match status" value="1"/>
</dbReference>
<accession>Q7M439</accession>
<dbReference type="GO" id="GO:0003723">
    <property type="term" value="F:RNA binding"/>
    <property type="evidence" value="ECO:0007669"/>
    <property type="project" value="InterPro"/>
</dbReference>
<feature type="active site" evidence="3">
    <location>
        <position position="99"/>
    </location>
</feature>
<dbReference type="PROSITE" id="PS00530">
    <property type="entry name" value="RNASE_T2_1"/>
    <property type="match status" value="1"/>
</dbReference>
<dbReference type="InterPro" id="IPR001568">
    <property type="entry name" value="RNase_T2-like"/>
</dbReference>
<feature type="active site" evidence="3">
    <location>
        <position position="95"/>
    </location>
</feature>
<dbReference type="SUPFAM" id="SSF55895">
    <property type="entry name" value="Ribonuclease Rh-like"/>
    <property type="match status" value="1"/>
</dbReference>
<protein>
    <submittedName>
        <fullName evidence="5">Ribonuclease T2</fullName>
        <ecNumber evidence="5">3.1.27.1</ecNumber>
    </submittedName>
</protein>
<evidence type="ECO:0000256" key="2">
    <source>
        <dbReference type="ARBA" id="ARBA00023157"/>
    </source>
</evidence>
<dbReference type="InterPro" id="IPR018188">
    <property type="entry name" value="RNase_T2_His_AS_1"/>
</dbReference>
<dbReference type="PANTHER" id="PTHR11240:SF22">
    <property type="entry name" value="RIBONUCLEASE T2"/>
    <property type="match status" value="1"/>
</dbReference>
<dbReference type="PIR" id="JE0171">
    <property type="entry name" value="JE0171"/>
</dbReference>
<dbReference type="EC" id="3.1.27.1" evidence="5"/>
<dbReference type="GO" id="GO:0033897">
    <property type="term" value="F:ribonuclease T2 activity"/>
    <property type="evidence" value="ECO:0007669"/>
    <property type="project" value="InterPro"/>
</dbReference>
<dbReference type="AlphaFoldDB" id="Q7M439"/>
<comment type="similarity">
    <text evidence="1 4">Belongs to the RNase T2 family.</text>
</comment>
<name>Q7M439_TODPA</name>
<dbReference type="InterPro" id="IPR036430">
    <property type="entry name" value="RNase_T2-like_sf"/>
</dbReference>
<evidence type="ECO:0000256" key="1">
    <source>
        <dbReference type="ARBA" id="ARBA00007469"/>
    </source>
</evidence>
<reference evidence="5" key="1">
    <citation type="journal article" date="1998" name="Biol. Pharm. Bull.">
        <title>A protease sensitive region of plant and aminal ribonucleases belonging to the RNase T2 family.</title>
        <authorList>
            <person name="Iwama M."/>
            <person name="Kusano A."/>
            <person name="Ogawa Y."/>
            <person name="Ohgi K."/>
            <person name="Irie M."/>
        </authorList>
    </citation>
    <scope>PROTEIN SEQUENCE</scope>
</reference>
<dbReference type="PANTHER" id="PTHR11240">
    <property type="entry name" value="RIBONUCLEASE T2"/>
    <property type="match status" value="1"/>
</dbReference>
<keyword id="KW-0903">Direct protein sequencing</keyword>
<dbReference type="GO" id="GO:0006401">
    <property type="term" value="P:RNA catabolic process"/>
    <property type="evidence" value="ECO:0007669"/>
    <property type="project" value="TreeGrafter"/>
</dbReference>
<reference evidence="5" key="2">
    <citation type="journal article" date="1998" name="Biosci. Biotechnol. Biochem.">
        <title>Primary structure of a squid acid and base non-specific ribonuclease.</title>
        <authorList>
            <person name="Kusano A."/>
            <person name="Iwama M."/>
            <person name="Ohgi K."/>
            <person name="Irie M."/>
        </authorList>
    </citation>
    <scope>PROTEIN SEQUENCE</scope>
</reference>
<evidence type="ECO:0000256" key="3">
    <source>
        <dbReference type="PIRSR" id="PIRSR633697-1"/>
    </source>
</evidence>